<sequence length="273" mass="32426">MVDDLAIVLPIYDGYELMWDDCINLIKKYWKHHPPIFVFTNEIKKEWENVKCFPVGANAEWSKKVQKALEIIDKKYIIILLEDFFIGDFVDNEKIKTLIAFMKSHEIDYAKLVDNNRVIKKSKPKFVEGYPYEVIYQDEEYGVCLQASIWRKKFLFECVGNENYNAWIFELNEVLKTRGRVHEIASNLIEVPDNILHIQHGALQGKMIPKTIKYFEKRGYSLTKGYSIMSRSEYLKWYFKQFGKDVTPQFAIPIVKKIAKKFGYDFVEEKWKK</sequence>
<keyword evidence="2" id="KW-1185">Reference proteome</keyword>
<dbReference type="Proteomes" id="UP001596110">
    <property type="component" value="Unassembled WGS sequence"/>
</dbReference>
<dbReference type="Gene3D" id="3.90.550.10">
    <property type="entry name" value="Spore Coat Polysaccharide Biosynthesis Protein SpsA, Chain A"/>
    <property type="match status" value="1"/>
</dbReference>
<dbReference type="EMBL" id="JBHSOJ010000016">
    <property type="protein sequence ID" value="MFC5630873.1"/>
    <property type="molecule type" value="Genomic_DNA"/>
</dbReference>
<dbReference type="InterPro" id="IPR029044">
    <property type="entry name" value="Nucleotide-diphossugar_trans"/>
</dbReference>
<evidence type="ECO:0000313" key="1">
    <source>
        <dbReference type="EMBL" id="MFC5630873.1"/>
    </source>
</evidence>
<organism evidence="1 2">
    <name type="scientific">Streptococcus caledonicus</name>
    <dbReference type="NCBI Taxonomy" id="2614158"/>
    <lineage>
        <taxon>Bacteria</taxon>
        <taxon>Bacillati</taxon>
        <taxon>Bacillota</taxon>
        <taxon>Bacilli</taxon>
        <taxon>Lactobacillales</taxon>
        <taxon>Streptococcaceae</taxon>
        <taxon>Streptococcus</taxon>
    </lineage>
</organism>
<name>A0ABW0UCH1_9STRE</name>
<reference evidence="2" key="1">
    <citation type="journal article" date="2019" name="Int. J. Syst. Evol. Microbiol.">
        <title>The Global Catalogue of Microorganisms (GCM) 10K type strain sequencing project: providing services to taxonomists for standard genome sequencing and annotation.</title>
        <authorList>
            <consortium name="The Broad Institute Genomics Platform"/>
            <consortium name="The Broad Institute Genome Sequencing Center for Infectious Disease"/>
            <person name="Wu L."/>
            <person name="Ma J."/>
        </authorList>
    </citation>
    <scope>NUCLEOTIDE SEQUENCE [LARGE SCALE GENOMIC DNA]</scope>
    <source>
        <strain evidence="2">DT43</strain>
    </source>
</reference>
<gene>
    <name evidence="1" type="ORF">ACFPQ3_04545</name>
</gene>
<accession>A0ABW0UCH1</accession>
<comment type="caution">
    <text evidence="1">The sequence shown here is derived from an EMBL/GenBank/DDBJ whole genome shotgun (WGS) entry which is preliminary data.</text>
</comment>
<protein>
    <recommendedName>
        <fullName evidence="3">Glycosyltransferase</fullName>
    </recommendedName>
</protein>
<proteinExistence type="predicted"/>
<evidence type="ECO:0008006" key="3">
    <source>
        <dbReference type="Google" id="ProtNLM"/>
    </source>
</evidence>
<evidence type="ECO:0000313" key="2">
    <source>
        <dbReference type="Proteomes" id="UP001596110"/>
    </source>
</evidence>
<dbReference type="RefSeq" id="WP_156805736.1">
    <property type="nucleotide sequence ID" value="NZ_JBHSOJ010000016.1"/>
</dbReference>